<dbReference type="CDD" id="cd01428">
    <property type="entry name" value="ADK"/>
    <property type="match status" value="1"/>
</dbReference>
<gene>
    <name evidence="4" type="primary">ak8</name>
    <name evidence="4" type="ORF">CDAR_310831</name>
</gene>
<reference evidence="4 5" key="1">
    <citation type="submission" date="2021-06" db="EMBL/GenBank/DDBJ databases">
        <title>Caerostris darwini draft genome.</title>
        <authorList>
            <person name="Kono N."/>
            <person name="Arakawa K."/>
        </authorList>
    </citation>
    <scope>NUCLEOTIDE SEQUENCE [LARGE SCALE GENOMIC DNA]</scope>
</reference>
<dbReference type="InterPro" id="IPR000850">
    <property type="entry name" value="Adenylat/UMP-CMP_kin"/>
</dbReference>
<sequence length="465" mass="53273">MPAWSCMAVTGVDLAPPTLLEHLAIDRPPNPIEFLYDLVMKSAVFDVPRVYVLGPPTVDRKLVCAALASKMNLVYLTQESLKPETSSEQKRPPPSGPSELVRLMKDRVEQADCVRTGWLIEAFPKTRRQAFALRKAGIFPTHIIARMTKYFVGYYTVYTVVIDDPVITQRVTLRSCPEVSDILSEEGLREMVDYLGHVDLILDLHAKSYAKKFRIGHHEDAEKSIERVIEFVRTRQRPPEPYLPRVLLFGPYGSGCLEMARRLAKKFHLVEVDFRRELRSAALKDSPLKDKFYDIMRTSEPVPDELLVQVASERLLQEECVKSGWIMYNFPDSKVQVELLVKALEGFQVNRAVFLDATLETCLERMEPRRWDPSTGEIYHLKLRPCTEPKALNRLIQMPQDSEDSVKADHELYHAHCLDVKTFFKHQMQEDIAVEVDANSPEEAVFEMIQGAILKSAKMKMPQED</sequence>
<dbReference type="GO" id="GO:0005524">
    <property type="term" value="F:ATP binding"/>
    <property type="evidence" value="ECO:0007669"/>
    <property type="project" value="InterPro"/>
</dbReference>
<evidence type="ECO:0000256" key="2">
    <source>
        <dbReference type="ARBA" id="ARBA00022741"/>
    </source>
</evidence>
<accession>A0AAV4VS32</accession>
<evidence type="ECO:0000313" key="4">
    <source>
        <dbReference type="EMBL" id="GIY72409.1"/>
    </source>
</evidence>
<dbReference type="EMBL" id="BPLQ01013482">
    <property type="protein sequence ID" value="GIY72409.1"/>
    <property type="molecule type" value="Genomic_DNA"/>
</dbReference>
<evidence type="ECO:0000256" key="3">
    <source>
        <dbReference type="ARBA" id="ARBA00022777"/>
    </source>
</evidence>
<dbReference type="InterPro" id="IPR027417">
    <property type="entry name" value="P-loop_NTPase"/>
</dbReference>
<keyword evidence="5" id="KW-1185">Reference proteome</keyword>
<dbReference type="Pfam" id="PF00406">
    <property type="entry name" value="ADK"/>
    <property type="match status" value="1"/>
</dbReference>
<protein>
    <submittedName>
        <fullName evidence="4">Adenylate kinase 8</fullName>
    </submittedName>
</protein>
<evidence type="ECO:0000313" key="5">
    <source>
        <dbReference type="Proteomes" id="UP001054837"/>
    </source>
</evidence>
<proteinExistence type="predicted"/>
<dbReference type="GO" id="GO:0019205">
    <property type="term" value="F:nucleobase-containing compound kinase activity"/>
    <property type="evidence" value="ECO:0007669"/>
    <property type="project" value="InterPro"/>
</dbReference>
<keyword evidence="2" id="KW-0547">Nucleotide-binding</keyword>
<name>A0AAV4VS32_9ARAC</name>
<keyword evidence="3 4" id="KW-0418">Kinase</keyword>
<comment type="caution">
    <text evidence="4">The sequence shown here is derived from an EMBL/GenBank/DDBJ whole genome shotgun (WGS) entry which is preliminary data.</text>
</comment>
<dbReference type="SUPFAM" id="SSF52540">
    <property type="entry name" value="P-loop containing nucleoside triphosphate hydrolases"/>
    <property type="match status" value="1"/>
</dbReference>
<dbReference type="Gene3D" id="3.40.50.300">
    <property type="entry name" value="P-loop containing nucleotide triphosphate hydrolases"/>
    <property type="match status" value="2"/>
</dbReference>
<dbReference type="PANTHER" id="PTHR23359">
    <property type="entry name" value="NUCLEOTIDE KINASE"/>
    <property type="match status" value="1"/>
</dbReference>
<dbReference type="AlphaFoldDB" id="A0AAV4VS32"/>
<dbReference type="GO" id="GO:0006139">
    <property type="term" value="P:nucleobase-containing compound metabolic process"/>
    <property type="evidence" value="ECO:0007669"/>
    <property type="project" value="InterPro"/>
</dbReference>
<dbReference type="Proteomes" id="UP001054837">
    <property type="component" value="Unassembled WGS sequence"/>
</dbReference>
<evidence type="ECO:0000256" key="1">
    <source>
        <dbReference type="ARBA" id="ARBA00022679"/>
    </source>
</evidence>
<organism evidence="4 5">
    <name type="scientific">Caerostris darwini</name>
    <dbReference type="NCBI Taxonomy" id="1538125"/>
    <lineage>
        <taxon>Eukaryota</taxon>
        <taxon>Metazoa</taxon>
        <taxon>Ecdysozoa</taxon>
        <taxon>Arthropoda</taxon>
        <taxon>Chelicerata</taxon>
        <taxon>Arachnida</taxon>
        <taxon>Araneae</taxon>
        <taxon>Araneomorphae</taxon>
        <taxon>Entelegynae</taxon>
        <taxon>Araneoidea</taxon>
        <taxon>Araneidae</taxon>
        <taxon>Caerostris</taxon>
    </lineage>
</organism>
<keyword evidence="1" id="KW-0808">Transferase</keyword>